<dbReference type="Pfam" id="PF24793">
    <property type="entry name" value="GINT1_N"/>
    <property type="match status" value="1"/>
</dbReference>
<dbReference type="InterPro" id="IPR036477">
    <property type="entry name" value="Formyl_transf_N_sf"/>
</dbReference>
<dbReference type="SUPFAM" id="SSF53328">
    <property type="entry name" value="Formyltransferase"/>
    <property type="match status" value="1"/>
</dbReference>
<name>A0A5C6D9C7_9BACT</name>
<dbReference type="Proteomes" id="UP000319143">
    <property type="component" value="Unassembled WGS sequence"/>
</dbReference>
<dbReference type="InterPro" id="IPR056442">
    <property type="entry name" value="GINT1_N"/>
</dbReference>
<dbReference type="EMBL" id="SJPV01000015">
    <property type="protein sequence ID" value="TWU31826.1"/>
    <property type="molecule type" value="Genomic_DNA"/>
</dbReference>
<feature type="domain" description="Glucosamine inositolphosphorylceramide transferase 1 N-terminal" evidence="1">
    <location>
        <begin position="358"/>
        <end position="563"/>
    </location>
</feature>
<evidence type="ECO:0000313" key="2">
    <source>
        <dbReference type="EMBL" id="TWU31826.1"/>
    </source>
</evidence>
<sequence length="646" mass="73500">MDSVTGCKPIRVGVLLDDLKISNWQVQVLRSVLECRHASLVVIVLNGSTSSAPADAVGIKGRLANYLKFLCQIPFNQDHLFEQYAHEDRQYFGNAPDAFELIDVSELVADIPTLSVFPSQKRYVDRIDQKDVDCLMAHSPDVLLRFGFRILKGPILEAPEYGVWSYHHGDTQYRGGPACFWEMVDDRPVTGAILQVLNDKLDAGLVLYRSFSSTKNHSLFENRNQLYWKTASFVQRVLNDVAHRGWDLVKEEAESRRREASIGEIRRTPSGKEVYEYLKLRKKRICQFPKQYVEQWSILLGQHSLAGQSDFMGGEMLSPSLMRQEIAASPPQGDAVPLDSGKHMVRPESLTAIPNPDGHFWADPFLFERNGKTWLFFEDYDYAERRGAIGCVEVHAGRTLGPSFTALERPYHLSGPFILQWKNDLFMIPETAAKLCVEAYRCVSFPDKWEYHGTLLEEISAVDPKIHVDDGRLWLFVNVAERGASTWDELCLFYADDLMGPWVPHVGNPVVSDARYARPAGALFMIGDCLIRPSQDCSGSYGRALNFFEVTQLNRDKYQERLVDRLEPEVLAVDGVHSYAAAVDHVAVDRKQIVPSDSPWAYKRMMTYPFPPLLWRTKHLFHPLSKVEKIVVRIAKVFRSILRSLS</sequence>
<dbReference type="SUPFAM" id="SSF75005">
    <property type="entry name" value="Arabinanase/levansucrase/invertase"/>
    <property type="match status" value="1"/>
</dbReference>
<comment type="caution">
    <text evidence="2">The sequence shown here is derived from an EMBL/GenBank/DDBJ whole genome shotgun (WGS) entry which is preliminary data.</text>
</comment>
<gene>
    <name evidence="2" type="ORF">Poly41_60610</name>
</gene>
<protein>
    <recommendedName>
        <fullName evidence="1">Glucosamine inositolphosphorylceramide transferase 1 N-terminal domain-containing protein</fullName>
    </recommendedName>
</protein>
<keyword evidence="3" id="KW-1185">Reference proteome</keyword>
<reference evidence="2 3" key="1">
    <citation type="submission" date="2019-02" db="EMBL/GenBank/DDBJ databases">
        <title>Deep-cultivation of Planctomycetes and their phenomic and genomic characterization uncovers novel biology.</title>
        <authorList>
            <person name="Wiegand S."/>
            <person name="Jogler M."/>
            <person name="Boedeker C."/>
            <person name="Pinto D."/>
            <person name="Vollmers J."/>
            <person name="Rivas-Marin E."/>
            <person name="Kohn T."/>
            <person name="Peeters S.H."/>
            <person name="Heuer A."/>
            <person name="Rast P."/>
            <person name="Oberbeckmann S."/>
            <person name="Bunk B."/>
            <person name="Jeske O."/>
            <person name="Meyerdierks A."/>
            <person name="Storesund J.E."/>
            <person name="Kallscheuer N."/>
            <person name="Luecker S."/>
            <person name="Lage O.M."/>
            <person name="Pohl T."/>
            <person name="Merkel B.J."/>
            <person name="Hornburger P."/>
            <person name="Mueller R.-W."/>
            <person name="Bruemmer F."/>
            <person name="Labrenz M."/>
            <person name="Spormann A.M."/>
            <person name="Op Den Camp H."/>
            <person name="Overmann J."/>
            <person name="Amann R."/>
            <person name="Jetten M.S.M."/>
            <person name="Mascher T."/>
            <person name="Medema M.H."/>
            <person name="Devos D.P."/>
            <person name="Kaster A.-K."/>
            <person name="Ovreas L."/>
            <person name="Rohde M."/>
            <person name="Galperin M.Y."/>
            <person name="Jogler C."/>
        </authorList>
    </citation>
    <scope>NUCLEOTIDE SEQUENCE [LARGE SCALE GENOMIC DNA]</scope>
    <source>
        <strain evidence="2 3">Poly41</strain>
    </source>
</reference>
<evidence type="ECO:0000313" key="3">
    <source>
        <dbReference type="Proteomes" id="UP000319143"/>
    </source>
</evidence>
<dbReference type="InterPro" id="IPR023296">
    <property type="entry name" value="Glyco_hydro_beta-prop_sf"/>
</dbReference>
<dbReference type="Gene3D" id="3.40.50.170">
    <property type="entry name" value="Formyl transferase, N-terminal domain"/>
    <property type="match status" value="1"/>
</dbReference>
<organism evidence="2 3">
    <name type="scientific">Novipirellula artificiosorum</name>
    <dbReference type="NCBI Taxonomy" id="2528016"/>
    <lineage>
        <taxon>Bacteria</taxon>
        <taxon>Pseudomonadati</taxon>
        <taxon>Planctomycetota</taxon>
        <taxon>Planctomycetia</taxon>
        <taxon>Pirellulales</taxon>
        <taxon>Pirellulaceae</taxon>
        <taxon>Novipirellula</taxon>
    </lineage>
</organism>
<dbReference type="RefSeq" id="WP_146530782.1">
    <property type="nucleotide sequence ID" value="NZ_SJPV01000015.1"/>
</dbReference>
<dbReference type="OrthoDB" id="3771157at2"/>
<proteinExistence type="predicted"/>
<dbReference type="AlphaFoldDB" id="A0A5C6D9C7"/>
<dbReference type="Gene3D" id="2.115.10.20">
    <property type="entry name" value="Glycosyl hydrolase domain, family 43"/>
    <property type="match status" value="1"/>
</dbReference>
<evidence type="ECO:0000259" key="1">
    <source>
        <dbReference type="Pfam" id="PF24793"/>
    </source>
</evidence>
<accession>A0A5C6D9C7</accession>